<dbReference type="WBParaSite" id="HPLM_0001903901-mRNA-1">
    <property type="protein sequence ID" value="HPLM_0001903901-mRNA-1"/>
    <property type="gene ID" value="HPLM_0001903901"/>
</dbReference>
<organism evidence="3">
    <name type="scientific">Haemonchus placei</name>
    <name type="common">Barber's pole worm</name>
    <dbReference type="NCBI Taxonomy" id="6290"/>
    <lineage>
        <taxon>Eukaryota</taxon>
        <taxon>Metazoa</taxon>
        <taxon>Ecdysozoa</taxon>
        <taxon>Nematoda</taxon>
        <taxon>Chromadorea</taxon>
        <taxon>Rhabditida</taxon>
        <taxon>Rhabditina</taxon>
        <taxon>Rhabditomorpha</taxon>
        <taxon>Strongyloidea</taxon>
        <taxon>Trichostrongylidae</taxon>
        <taxon>Haemonchus</taxon>
    </lineage>
</organism>
<gene>
    <name evidence="1" type="ORF">HPLM_LOCUS19031</name>
</gene>
<keyword evidence="2" id="KW-1185">Reference proteome</keyword>
<evidence type="ECO:0000313" key="3">
    <source>
        <dbReference type="WBParaSite" id="HPLM_0001903901-mRNA-1"/>
    </source>
</evidence>
<accession>A0A0N4X3U7</accession>
<evidence type="ECO:0000313" key="1">
    <source>
        <dbReference type="EMBL" id="VDO74609.1"/>
    </source>
</evidence>
<reference evidence="1 2" key="2">
    <citation type="submission" date="2018-11" db="EMBL/GenBank/DDBJ databases">
        <authorList>
            <consortium name="Pathogen Informatics"/>
        </authorList>
    </citation>
    <scope>NUCLEOTIDE SEQUENCE [LARGE SCALE GENOMIC DNA]</scope>
    <source>
        <strain evidence="1 2">MHpl1</strain>
    </source>
</reference>
<proteinExistence type="predicted"/>
<reference evidence="3" key="1">
    <citation type="submission" date="2017-02" db="UniProtKB">
        <authorList>
            <consortium name="WormBaseParasite"/>
        </authorList>
    </citation>
    <scope>IDENTIFICATION</scope>
</reference>
<dbReference type="AlphaFoldDB" id="A0A0N4X3U7"/>
<protein>
    <submittedName>
        <fullName evidence="3">DNA-directed RNA polymerase</fullName>
    </submittedName>
</protein>
<dbReference type="Proteomes" id="UP000268014">
    <property type="component" value="Unassembled WGS sequence"/>
</dbReference>
<sequence>MNVEPFLGTRFHHTHAIRRQYECANPKNKPIATTS</sequence>
<evidence type="ECO:0000313" key="2">
    <source>
        <dbReference type="Proteomes" id="UP000268014"/>
    </source>
</evidence>
<dbReference type="EMBL" id="UZAF01020997">
    <property type="protein sequence ID" value="VDO74609.1"/>
    <property type="molecule type" value="Genomic_DNA"/>
</dbReference>
<name>A0A0N4X3U7_HAEPC</name>